<evidence type="ECO:0000259" key="9">
    <source>
        <dbReference type="Pfam" id="PF02782"/>
    </source>
</evidence>
<organism evidence="10 11">
    <name type="scientific">Dysgonomonas capnocytophagoides</name>
    <dbReference type="NCBI Taxonomy" id="45254"/>
    <lineage>
        <taxon>Bacteria</taxon>
        <taxon>Pseudomonadati</taxon>
        <taxon>Bacteroidota</taxon>
        <taxon>Bacteroidia</taxon>
        <taxon>Bacteroidales</taxon>
        <taxon>Dysgonomonadaceae</taxon>
        <taxon>Dysgonomonas</taxon>
    </lineage>
</organism>
<dbReference type="RefSeq" id="WP_026628058.1">
    <property type="nucleotide sequence ID" value="NZ_JAWZLG010000100.1"/>
</dbReference>
<dbReference type="STRING" id="1121485.GCA_000426485_01466"/>
<comment type="similarity">
    <text evidence="1">Belongs to the FGGY kinase family.</text>
</comment>
<evidence type="ECO:0000256" key="2">
    <source>
        <dbReference type="ARBA" id="ARBA00022679"/>
    </source>
</evidence>
<dbReference type="InterPro" id="IPR013449">
    <property type="entry name" value="Rhamnulokinase"/>
</dbReference>
<dbReference type="Proteomes" id="UP000297861">
    <property type="component" value="Unassembled WGS sequence"/>
</dbReference>
<evidence type="ECO:0000259" key="8">
    <source>
        <dbReference type="Pfam" id="PF00370"/>
    </source>
</evidence>
<dbReference type="PANTHER" id="PTHR10196">
    <property type="entry name" value="SUGAR KINASE"/>
    <property type="match status" value="1"/>
</dbReference>
<dbReference type="GO" id="GO:0005524">
    <property type="term" value="F:ATP binding"/>
    <property type="evidence" value="ECO:0007669"/>
    <property type="project" value="UniProtKB-KW"/>
</dbReference>
<feature type="domain" description="Carbohydrate kinase FGGY C-terminal" evidence="9">
    <location>
        <begin position="257"/>
        <end position="447"/>
    </location>
</feature>
<dbReference type="InterPro" id="IPR043129">
    <property type="entry name" value="ATPase_NBD"/>
</dbReference>
<dbReference type="EMBL" id="SOML01000008">
    <property type="protein sequence ID" value="TFD95371.1"/>
    <property type="molecule type" value="Genomic_DNA"/>
</dbReference>
<evidence type="ECO:0000256" key="6">
    <source>
        <dbReference type="ARBA" id="ARBA00023157"/>
    </source>
</evidence>
<keyword evidence="11" id="KW-1185">Reference proteome</keyword>
<dbReference type="CDD" id="cd07771">
    <property type="entry name" value="ASKHA_NBD_FGGY_RhaB-like"/>
    <property type="match status" value="1"/>
</dbReference>
<evidence type="ECO:0000313" key="10">
    <source>
        <dbReference type="EMBL" id="TFD95371.1"/>
    </source>
</evidence>
<evidence type="ECO:0000313" key="11">
    <source>
        <dbReference type="Proteomes" id="UP000297861"/>
    </source>
</evidence>
<evidence type="ECO:0000256" key="7">
    <source>
        <dbReference type="ARBA" id="ARBA00023308"/>
    </source>
</evidence>
<name>A0A4Y8KY51_9BACT</name>
<dbReference type="InterPro" id="IPR018484">
    <property type="entry name" value="FGGY_N"/>
</dbReference>
<dbReference type="GO" id="GO:0005829">
    <property type="term" value="C:cytosol"/>
    <property type="evidence" value="ECO:0007669"/>
    <property type="project" value="TreeGrafter"/>
</dbReference>
<evidence type="ECO:0000256" key="5">
    <source>
        <dbReference type="ARBA" id="ARBA00022840"/>
    </source>
</evidence>
<dbReference type="InterPro" id="IPR018485">
    <property type="entry name" value="FGGY_C"/>
</dbReference>
<protein>
    <submittedName>
        <fullName evidence="10">Rhamnulokinase</fullName>
    </submittedName>
</protein>
<dbReference type="AlphaFoldDB" id="A0A4Y8KY51"/>
<keyword evidence="7" id="KW-0684">Rhamnose metabolism</keyword>
<sequence length="492" mass="54425">MKNIHHFFAFDLGATSGRSILATIQNDKLELKELTRFPNKIIRIHDKYYWDIYALFDELKNGLKAVASQGIKIDAIGIDTWGVDFVYLGKDGAILGQPRSYRDPYTEGMPEEYFKIISKKEVYDSTGIQIMNFNSIFQLFAAKKEKSSALEAAVDVLFMPDAFSYLLTGKKVCEYTIASTSQLVNPRTKNFEAKLFDAMGISPSLMQPIVMPGEVIGYVTDSVMKECGIDKVPVIAVAGHDTGSAVAAVPAENENFAYLSSGTWSLMGIEVKDPIITNESFELNFTNEGGVNGTTRFLKNITGMWLLEQCRKEWELVGQKYTYPEIVALSNSVEGFRSMIDPDDASFANPESMTEAIAVYCCKTGQQSPASHAEFIRCIFDSLALKYRFVLGCLQKVAPFKIEKLHVIGGGSQNKLLNQATANSIGIPVVAGPSEATAIGNVMIQAKGAGLIDSLQDIRKVISNSVTPEVFEPQDTELWNEAYNRFFLLLKK</sequence>
<evidence type="ECO:0000256" key="3">
    <source>
        <dbReference type="ARBA" id="ARBA00022741"/>
    </source>
</evidence>
<dbReference type="Pfam" id="PF02782">
    <property type="entry name" value="FGGY_C"/>
    <property type="match status" value="1"/>
</dbReference>
<dbReference type="Pfam" id="PF00370">
    <property type="entry name" value="FGGY_N"/>
    <property type="match status" value="1"/>
</dbReference>
<dbReference type="PANTHER" id="PTHR10196:SF93">
    <property type="entry name" value="L-RHAMNULOKINASE"/>
    <property type="match status" value="1"/>
</dbReference>
<evidence type="ECO:0000256" key="1">
    <source>
        <dbReference type="ARBA" id="ARBA00009156"/>
    </source>
</evidence>
<keyword evidence="4 10" id="KW-0418">Kinase</keyword>
<keyword evidence="2" id="KW-0808">Transferase</keyword>
<dbReference type="Gene3D" id="3.30.420.40">
    <property type="match status" value="2"/>
</dbReference>
<dbReference type="GO" id="GO:0008993">
    <property type="term" value="F:rhamnulokinase activity"/>
    <property type="evidence" value="ECO:0007669"/>
    <property type="project" value="InterPro"/>
</dbReference>
<reference evidence="10 11" key="1">
    <citation type="submission" date="2019-03" db="EMBL/GenBank/DDBJ databases">
        <title>San Antonio Military Medical Center submission to MRSN (WRAIR), pending publication.</title>
        <authorList>
            <person name="Blyth D.M."/>
            <person name="Mccarthy S.L."/>
            <person name="Schall S.E."/>
            <person name="Stam J.A."/>
            <person name="Ong A.C."/>
            <person name="Mcgann P.T."/>
        </authorList>
    </citation>
    <scope>NUCLEOTIDE SEQUENCE [LARGE SCALE GENOMIC DNA]</scope>
    <source>
        <strain evidence="10 11">MRSN571793</strain>
    </source>
</reference>
<keyword evidence="3" id="KW-0547">Nucleotide-binding</keyword>
<keyword evidence="6" id="KW-1015">Disulfide bond</keyword>
<dbReference type="SUPFAM" id="SSF53067">
    <property type="entry name" value="Actin-like ATPase domain"/>
    <property type="match status" value="2"/>
</dbReference>
<comment type="caution">
    <text evidence="10">The sequence shown here is derived from an EMBL/GenBank/DDBJ whole genome shotgun (WGS) entry which is preliminary data.</text>
</comment>
<evidence type="ECO:0000256" key="4">
    <source>
        <dbReference type="ARBA" id="ARBA00022777"/>
    </source>
</evidence>
<feature type="domain" description="Carbohydrate kinase FGGY N-terminal" evidence="8">
    <location>
        <begin position="9"/>
        <end position="245"/>
    </location>
</feature>
<accession>A0A4Y8KY51</accession>
<keyword evidence="5" id="KW-0067">ATP-binding</keyword>
<proteinExistence type="inferred from homology"/>
<gene>
    <name evidence="10" type="ORF">E2605_13210</name>
</gene>
<dbReference type="GO" id="GO:0006071">
    <property type="term" value="P:glycerol metabolic process"/>
    <property type="evidence" value="ECO:0007669"/>
    <property type="project" value="TreeGrafter"/>
</dbReference>
<dbReference type="GO" id="GO:0004370">
    <property type="term" value="F:glycerol kinase activity"/>
    <property type="evidence" value="ECO:0007669"/>
    <property type="project" value="TreeGrafter"/>
</dbReference>
<dbReference type="GO" id="GO:0019301">
    <property type="term" value="P:rhamnose catabolic process"/>
    <property type="evidence" value="ECO:0007669"/>
    <property type="project" value="InterPro"/>
</dbReference>
<dbReference type="OrthoDB" id="9805576at2"/>